<comment type="subcellular location">
    <subcellularLocation>
        <location evidence="1">Nucleus</location>
    </subcellularLocation>
</comment>
<dbReference type="SMART" id="SM00355">
    <property type="entry name" value="ZnF_C2H2"/>
    <property type="match status" value="10"/>
</dbReference>
<evidence type="ECO:0000256" key="7">
    <source>
        <dbReference type="ARBA" id="ARBA00023125"/>
    </source>
</evidence>
<keyword evidence="3" id="KW-0677">Repeat</keyword>
<dbReference type="FunFam" id="3.30.160.60:FF:000100">
    <property type="entry name" value="Zinc finger 45-like"/>
    <property type="match status" value="2"/>
</dbReference>
<dbReference type="EMBL" id="CADEBC010000591">
    <property type="protein sequence ID" value="CAB3257547.1"/>
    <property type="molecule type" value="Genomic_DNA"/>
</dbReference>
<dbReference type="PROSITE" id="PS00028">
    <property type="entry name" value="ZINC_FINGER_C2H2_1"/>
    <property type="match status" value="9"/>
</dbReference>
<dbReference type="PROSITE" id="PS50157">
    <property type="entry name" value="ZINC_FINGER_C2H2_2"/>
    <property type="match status" value="10"/>
</dbReference>
<protein>
    <recommendedName>
        <fullName evidence="11">C2H2-type domain-containing protein</fullName>
    </recommendedName>
</protein>
<keyword evidence="8" id="KW-0804">Transcription</keyword>
<dbReference type="InterPro" id="IPR036236">
    <property type="entry name" value="Znf_C2H2_sf"/>
</dbReference>
<accession>A0A8S1BG32</accession>
<evidence type="ECO:0000256" key="5">
    <source>
        <dbReference type="ARBA" id="ARBA00022833"/>
    </source>
</evidence>
<dbReference type="GO" id="GO:0000977">
    <property type="term" value="F:RNA polymerase II transcription regulatory region sequence-specific DNA binding"/>
    <property type="evidence" value="ECO:0007669"/>
    <property type="project" value="TreeGrafter"/>
</dbReference>
<evidence type="ECO:0000313" key="12">
    <source>
        <dbReference type="EMBL" id="CAB3257547.1"/>
    </source>
</evidence>
<feature type="domain" description="C2H2-type" evidence="11">
    <location>
        <begin position="258"/>
        <end position="285"/>
    </location>
</feature>
<keyword evidence="7" id="KW-0238">DNA-binding</keyword>
<evidence type="ECO:0000256" key="6">
    <source>
        <dbReference type="ARBA" id="ARBA00023015"/>
    </source>
</evidence>
<keyword evidence="13" id="KW-1185">Reference proteome</keyword>
<organism evidence="12 13">
    <name type="scientific">Arctia plantaginis</name>
    <name type="common">Wood tiger moth</name>
    <name type="synonym">Phalaena plantaginis</name>
    <dbReference type="NCBI Taxonomy" id="874455"/>
    <lineage>
        <taxon>Eukaryota</taxon>
        <taxon>Metazoa</taxon>
        <taxon>Ecdysozoa</taxon>
        <taxon>Arthropoda</taxon>
        <taxon>Hexapoda</taxon>
        <taxon>Insecta</taxon>
        <taxon>Pterygota</taxon>
        <taxon>Neoptera</taxon>
        <taxon>Endopterygota</taxon>
        <taxon>Lepidoptera</taxon>
        <taxon>Glossata</taxon>
        <taxon>Ditrysia</taxon>
        <taxon>Noctuoidea</taxon>
        <taxon>Erebidae</taxon>
        <taxon>Arctiinae</taxon>
        <taxon>Arctia</taxon>
    </lineage>
</organism>
<dbReference type="AlphaFoldDB" id="A0A8S1BG32"/>
<evidence type="ECO:0000313" key="13">
    <source>
        <dbReference type="Proteomes" id="UP000494106"/>
    </source>
</evidence>
<keyword evidence="6" id="KW-0805">Transcription regulation</keyword>
<dbReference type="FunFam" id="3.30.160.60:FF:001485">
    <property type="entry name" value="Krueppel-related zinc finger protein"/>
    <property type="match status" value="1"/>
</dbReference>
<dbReference type="OrthoDB" id="8117402at2759"/>
<dbReference type="FunFam" id="3.30.160.60:FF:001289">
    <property type="entry name" value="Zinc finger protein 574"/>
    <property type="match status" value="1"/>
</dbReference>
<dbReference type="PANTHER" id="PTHR24379">
    <property type="entry name" value="KRAB AND ZINC FINGER DOMAIN-CONTAINING"/>
    <property type="match status" value="1"/>
</dbReference>
<dbReference type="SUPFAM" id="SSF57667">
    <property type="entry name" value="beta-beta-alpha zinc fingers"/>
    <property type="match status" value="5"/>
</dbReference>
<feature type="domain" description="C2H2-type" evidence="11">
    <location>
        <begin position="370"/>
        <end position="398"/>
    </location>
</feature>
<dbReference type="GO" id="GO:0008270">
    <property type="term" value="F:zinc ion binding"/>
    <property type="evidence" value="ECO:0007669"/>
    <property type="project" value="UniProtKB-KW"/>
</dbReference>
<feature type="domain" description="C2H2-type" evidence="11">
    <location>
        <begin position="342"/>
        <end position="369"/>
    </location>
</feature>
<keyword evidence="4 10" id="KW-0863">Zinc-finger</keyword>
<feature type="domain" description="C2H2-type" evidence="11">
    <location>
        <begin position="112"/>
        <end position="139"/>
    </location>
</feature>
<keyword evidence="2" id="KW-0479">Metal-binding</keyword>
<keyword evidence="5" id="KW-0862">Zinc</keyword>
<dbReference type="Pfam" id="PF00096">
    <property type="entry name" value="zf-C2H2"/>
    <property type="match status" value="10"/>
</dbReference>
<evidence type="ECO:0000259" key="11">
    <source>
        <dbReference type="PROSITE" id="PS50157"/>
    </source>
</evidence>
<feature type="domain" description="C2H2-type" evidence="11">
    <location>
        <begin position="314"/>
        <end position="341"/>
    </location>
</feature>
<feature type="domain" description="C2H2-type" evidence="11">
    <location>
        <begin position="170"/>
        <end position="197"/>
    </location>
</feature>
<feature type="domain" description="C2H2-type" evidence="11">
    <location>
        <begin position="230"/>
        <end position="257"/>
    </location>
</feature>
<evidence type="ECO:0000256" key="2">
    <source>
        <dbReference type="ARBA" id="ARBA00022723"/>
    </source>
</evidence>
<reference evidence="12 13" key="1">
    <citation type="submission" date="2020-04" db="EMBL/GenBank/DDBJ databases">
        <authorList>
            <person name="Wallbank WR R."/>
            <person name="Pardo Diaz C."/>
            <person name="Kozak K."/>
            <person name="Martin S."/>
            <person name="Jiggins C."/>
            <person name="Moest M."/>
            <person name="Warren A I."/>
            <person name="Byers J.R.P. K."/>
            <person name="Montejo-Kovacevich G."/>
            <person name="Yen C E."/>
        </authorList>
    </citation>
    <scope>NUCLEOTIDE SEQUENCE [LARGE SCALE GENOMIC DNA]</scope>
</reference>
<feature type="domain" description="C2H2-type" evidence="11">
    <location>
        <begin position="139"/>
        <end position="166"/>
    </location>
</feature>
<dbReference type="Gene3D" id="3.30.160.60">
    <property type="entry name" value="Classic Zinc Finger"/>
    <property type="match status" value="8"/>
</dbReference>
<dbReference type="GO" id="GO:0000981">
    <property type="term" value="F:DNA-binding transcription factor activity, RNA polymerase II-specific"/>
    <property type="evidence" value="ECO:0007669"/>
    <property type="project" value="TreeGrafter"/>
</dbReference>
<evidence type="ECO:0000256" key="8">
    <source>
        <dbReference type="ARBA" id="ARBA00023163"/>
    </source>
</evidence>
<evidence type="ECO:0000256" key="10">
    <source>
        <dbReference type="PROSITE-ProRule" id="PRU00042"/>
    </source>
</evidence>
<dbReference type="FunFam" id="3.30.160.60:FF:000202">
    <property type="entry name" value="Zinc finger protein 574"/>
    <property type="match status" value="1"/>
</dbReference>
<gene>
    <name evidence="12" type="ORF">APLA_LOCUS16062</name>
</gene>
<keyword evidence="9" id="KW-0539">Nucleus</keyword>
<evidence type="ECO:0000256" key="3">
    <source>
        <dbReference type="ARBA" id="ARBA00022737"/>
    </source>
</evidence>
<dbReference type="PANTHER" id="PTHR24379:SF127">
    <property type="entry name" value="BLOODY FINGERS-RELATED"/>
    <property type="match status" value="1"/>
</dbReference>
<evidence type="ECO:0000256" key="9">
    <source>
        <dbReference type="ARBA" id="ARBA00023242"/>
    </source>
</evidence>
<feature type="domain" description="C2H2-type" evidence="11">
    <location>
        <begin position="286"/>
        <end position="313"/>
    </location>
</feature>
<evidence type="ECO:0000256" key="1">
    <source>
        <dbReference type="ARBA" id="ARBA00004123"/>
    </source>
</evidence>
<dbReference type="GO" id="GO:0032502">
    <property type="term" value="P:developmental process"/>
    <property type="evidence" value="ECO:0007669"/>
    <property type="project" value="UniProtKB-ARBA"/>
</dbReference>
<evidence type="ECO:0000256" key="4">
    <source>
        <dbReference type="ARBA" id="ARBA00022771"/>
    </source>
</evidence>
<name>A0A8S1BG32_ARCPL</name>
<sequence length="428" mass="50160">MEEILSYVTKLSVYYKLDTYTIIFVAEPCFGRNGIKTEATGDDTAPSKKCNNTWLVPINETTTTLSSCCIDVEIKVEPEEYFDTYDENGLMTALPTTSHELKGSHNTRETGFSCRICLKNFANPGNVQRHMLLHTERKHHCTECPKQFQSKEQLDKHMLRHTYVPPERPFVCEHCNKQFKTSSNLMQHKRIHMEVKPYFCSQCHRSFAFKANLTKHQGKSRCKRPIDEPIQCHVCNKVFEKEFLLKSHLRRHDTDRPFSCDQCTMKFKYKSTLIRHIQLHDGIRPYACPVCDKTFTHSGLLKPHMRVHTGEKPYQCPICTKSFAHKHNMQRHAIRHNKIKHLVCDICHKKFPKESRLKYHMKTHVNEKHFSCHICPKKFSHKQNVLRHYTRKHPNAKYECKETDASVALKVWDTIKSKYSDDPGEILG</sequence>
<feature type="domain" description="C2H2-type" evidence="11">
    <location>
        <begin position="198"/>
        <end position="225"/>
    </location>
</feature>
<dbReference type="Proteomes" id="UP000494106">
    <property type="component" value="Unassembled WGS sequence"/>
</dbReference>
<proteinExistence type="predicted"/>
<dbReference type="InterPro" id="IPR013087">
    <property type="entry name" value="Znf_C2H2_type"/>
</dbReference>
<comment type="caution">
    <text evidence="12">The sequence shown here is derived from an EMBL/GenBank/DDBJ whole genome shotgun (WGS) entry which is preliminary data.</text>
</comment>
<dbReference type="GO" id="GO:0005634">
    <property type="term" value="C:nucleus"/>
    <property type="evidence" value="ECO:0007669"/>
    <property type="project" value="UniProtKB-SubCell"/>
</dbReference>